<comment type="caution">
    <text evidence="1">The sequence shown here is derived from an EMBL/GenBank/DDBJ whole genome shotgun (WGS) entry which is preliminary data.</text>
</comment>
<dbReference type="AlphaFoldDB" id="A0A6I4RUA5"/>
<accession>A0A6I4RUA5</accession>
<reference evidence="1 2" key="1">
    <citation type="submission" date="2019-06" db="EMBL/GenBank/DDBJ databases">
        <title>Phylogeography and genetic diversity of Francisella tularensis subsp. holarctica in France (1947-2018).</title>
        <authorList>
            <person name="Kevin M."/>
            <person name="Madani N."/>
            <person name="Maurin M."/>
        </authorList>
    </citation>
    <scope>NUCLEOTIDE SEQUENCE [LARGE SCALE GENOMIC DNA]</scope>
    <source>
        <strain evidence="1 2">ATCC 15482</strain>
    </source>
</reference>
<sequence length="215" mass="23073">MSNFIAIDGQKMVLTPNSHPNANLSAPSPTHDSVFVQLKLSVEAGPVDLKCTLPYYDLGTQSPGSAAVNFKVEHAHFDAIAQTITLHLRTNKTIAAEINTALTKVLNSGAKAQLSVEIAAANDKQTVDQANKGTIVQYFDPQSAKFTMCEEKTRQFQSVIAHECGDSYLRTPAQNETELTGIIVVTGKWEKGTPISTWTGDSTQKIVVGVDAGGK</sequence>
<proteinExistence type="predicted"/>
<protein>
    <submittedName>
        <fullName evidence="1">Uncharacterized protein</fullName>
    </submittedName>
</protein>
<evidence type="ECO:0000313" key="2">
    <source>
        <dbReference type="Proteomes" id="UP000469081"/>
    </source>
</evidence>
<dbReference type="RefSeq" id="WP_003040849.1">
    <property type="nucleotide sequence ID" value="NZ_VJEZ01000004.1"/>
</dbReference>
<dbReference type="Proteomes" id="UP000469081">
    <property type="component" value="Unassembled WGS sequence"/>
</dbReference>
<name>A0A6I4RUA5_FRATU</name>
<dbReference type="EMBL" id="VJEZ01000004">
    <property type="protein sequence ID" value="MWZ39641.1"/>
    <property type="molecule type" value="Genomic_DNA"/>
</dbReference>
<evidence type="ECO:0000313" key="1">
    <source>
        <dbReference type="EMBL" id="MWZ39641.1"/>
    </source>
</evidence>
<organism evidence="1 2">
    <name type="scientific">Francisella tularensis</name>
    <dbReference type="NCBI Taxonomy" id="263"/>
    <lineage>
        <taxon>Bacteria</taxon>
        <taxon>Pseudomonadati</taxon>
        <taxon>Pseudomonadota</taxon>
        <taxon>Gammaproteobacteria</taxon>
        <taxon>Thiotrichales</taxon>
        <taxon>Francisellaceae</taxon>
        <taxon>Francisella</taxon>
    </lineage>
</organism>
<gene>
    <name evidence="1" type="ORF">FNC33_03645</name>
</gene>